<reference evidence="1 2" key="1">
    <citation type="journal article" date="2017" name="Antonie Van Leeuwenhoek">
        <title>Rhizobium rhizosphaerae sp. nov., a novel species isolated from rice rhizosphere.</title>
        <authorList>
            <person name="Zhao J.J."/>
            <person name="Zhang J."/>
            <person name="Zhang R.J."/>
            <person name="Zhang C.W."/>
            <person name="Yin H.Q."/>
            <person name="Zhang X.X."/>
        </authorList>
    </citation>
    <scope>NUCLEOTIDE SEQUENCE [LARGE SCALE GENOMIC DNA]</scope>
    <source>
        <strain evidence="1 2">E3</strain>
    </source>
</reference>
<dbReference type="eggNOG" id="COG0847">
    <property type="taxonomic scope" value="Bacteria"/>
</dbReference>
<comment type="caution">
    <text evidence="1">The sequence shown here is derived from an EMBL/GenBank/DDBJ whole genome shotgun (WGS) entry which is preliminary data.</text>
</comment>
<dbReference type="SUPFAM" id="SSF53098">
    <property type="entry name" value="Ribonuclease H-like"/>
    <property type="match status" value="1"/>
</dbReference>
<dbReference type="EMBL" id="BAEN01000059">
    <property type="protein sequence ID" value="GAC15571.1"/>
    <property type="molecule type" value="Genomic_DNA"/>
</dbReference>
<gene>
    <name evidence="1" type="ORF">GLIP_2950</name>
</gene>
<proteinExistence type="predicted"/>
<sequence>MVTYLSQRYCRLIQPEADWRHWTQEAQDLHGISREILLQKGVPATQVCIDLNNLLNGQTVYSDGWVVDYPWLIKLFSAGKQQMKFRLSPLENILSEKQMELWHDTHELLCASMDCTRHRASCDAELVQNVYMQTQHNPEKLSSASFHF</sequence>
<dbReference type="STRING" id="1127673.GLIP_2950"/>
<dbReference type="InterPro" id="IPR012337">
    <property type="entry name" value="RNaseH-like_sf"/>
</dbReference>
<evidence type="ECO:0000313" key="1">
    <source>
        <dbReference type="EMBL" id="GAC15571.1"/>
    </source>
</evidence>
<keyword evidence="2" id="KW-1185">Reference proteome</keyword>
<evidence type="ECO:0000313" key="2">
    <source>
        <dbReference type="Proteomes" id="UP000006334"/>
    </source>
</evidence>
<dbReference type="GO" id="GO:0003676">
    <property type="term" value="F:nucleic acid binding"/>
    <property type="evidence" value="ECO:0007669"/>
    <property type="project" value="InterPro"/>
</dbReference>
<dbReference type="AlphaFoldDB" id="K6XV68"/>
<dbReference type="InterPro" id="IPR036397">
    <property type="entry name" value="RNaseH_sf"/>
</dbReference>
<organism evidence="1 2">
    <name type="scientific">Aliiglaciecola lipolytica E3</name>
    <dbReference type="NCBI Taxonomy" id="1127673"/>
    <lineage>
        <taxon>Bacteria</taxon>
        <taxon>Pseudomonadati</taxon>
        <taxon>Pseudomonadota</taxon>
        <taxon>Gammaproteobacteria</taxon>
        <taxon>Alteromonadales</taxon>
        <taxon>Alteromonadaceae</taxon>
        <taxon>Aliiglaciecola</taxon>
    </lineage>
</organism>
<name>K6XV68_9ALTE</name>
<protein>
    <submittedName>
        <fullName evidence="1">Uncharacterized protein</fullName>
    </submittedName>
</protein>
<accession>K6XV68</accession>
<dbReference type="Gene3D" id="3.30.420.10">
    <property type="entry name" value="Ribonuclease H-like superfamily/Ribonuclease H"/>
    <property type="match status" value="1"/>
</dbReference>
<dbReference type="Proteomes" id="UP000006334">
    <property type="component" value="Unassembled WGS sequence"/>
</dbReference>